<feature type="compositionally biased region" description="Basic and acidic residues" evidence="1">
    <location>
        <begin position="123"/>
        <end position="135"/>
    </location>
</feature>
<protein>
    <submittedName>
        <fullName evidence="2">Uncharacterized protein</fullName>
    </submittedName>
</protein>
<sequence length="177" mass="19706">GPESKRGKSERLERTGPSPKRLFRRPRPRPGLPRARPTHPRERALRPPPDGRDRGDTPPGRRPRSGDSPGRKPPLRDDDRRGGDPDRGARRFPNPADSALWRPPLRGPHLPSAQQRLGSILYRRRDGPPLRRPDEPPLQGHLRPARPGGLAHSLLSSPPHGQAAKQRLPDGPLSRPV</sequence>
<gene>
    <name evidence="2" type="ORF">AVDCRST_MAG55-1201</name>
</gene>
<feature type="compositionally biased region" description="Basic and acidic residues" evidence="1">
    <location>
        <begin position="74"/>
        <end position="89"/>
    </location>
</feature>
<reference evidence="2" key="1">
    <citation type="submission" date="2020-02" db="EMBL/GenBank/DDBJ databases">
        <authorList>
            <person name="Meier V. D."/>
        </authorList>
    </citation>
    <scope>NUCLEOTIDE SEQUENCE</scope>
    <source>
        <strain evidence="2">AVDCRST_MAG55</strain>
    </source>
</reference>
<proteinExistence type="predicted"/>
<feature type="non-terminal residue" evidence="2">
    <location>
        <position position="177"/>
    </location>
</feature>
<feature type="compositionally biased region" description="Basic and acidic residues" evidence="1">
    <location>
        <begin position="39"/>
        <end position="56"/>
    </location>
</feature>
<feature type="compositionally biased region" description="Basic and acidic residues" evidence="1">
    <location>
        <begin position="1"/>
        <end position="14"/>
    </location>
</feature>
<feature type="region of interest" description="Disordered" evidence="1">
    <location>
        <begin position="1"/>
        <end position="177"/>
    </location>
</feature>
<evidence type="ECO:0000313" key="2">
    <source>
        <dbReference type="EMBL" id="CAA9409208.1"/>
    </source>
</evidence>
<feature type="non-terminal residue" evidence="2">
    <location>
        <position position="1"/>
    </location>
</feature>
<dbReference type="AlphaFoldDB" id="A0A6J4P8Y2"/>
<name>A0A6J4P8Y2_9ACTN</name>
<accession>A0A6J4P8Y2</accession>
<evidence type="ECO:0000256" key="1">
    <source>
        <dbReference type="SAM" id="MobiDB-lite"/>
    </source>
</evidence>
<dbReference type="EMBL" id="CADCUZ010000048">
    <property type="protein sequence ID" value="CAA9409208.1"/>
    <property type="molecule type" value="Genomic_DNA"/>
</dbReference>
<organism evidence="2">
    <name type="scientific">uncultured Rubrobacteraceae bacterium</name>
    <dbReference type="NCBI Taxonomy" id="349277"/>
    <lineage>
        <taxon>Bacteria</taxon>
        <taxon>Bacillati</taxon>
        <taxon>Actinomycetota</taxon>
        <taxon>Rubrobacteria</taxon>
        <taxon>Rubrobacterales</taxon>
        <taxon>Rubrobacteraceae</taxon>
        <taxon>environmental samples</taxon>
    </lineage>
</organism>